<gene>
    <name evidence="2" type="ORF">CAEBREN_16148</name>
</gene>
<feature type="compositionally biased region" description="Basic residues" evidence="1">
    <location>
        <begin position="146"/>
        <end position="158"/>
    </location>
</feature>
<reference evidence="3" key="1">
    <citation type="submission" date="2011-07" db="EMBL/GenBank/DDBJ databases">
        <authorList>
            <consortium name="Caenorhabditis brenneri Sequencing and Analysis Consortium"/>
            <person name="Wilson R.K."/>
        </authorList>
    </citation>
    <scope>NUCLEOTIDE SEQUENCE [LARGE SCALE GENOMIC DNA]</scope>
    <source>
        <strain evidence="3">PB2801</strain>
    </source>
</reference>
<evidence type="ECO:0000313" key="3">
    <source>
        <dbReference type="Proteomes" id="UP000008068"/>
    </source>
</evidence>
<name>G0ML39_CAEBE</name>
<sequence>MQPIASLMPLTAEDMEVNYERFSLKRKIDSTSTTPSSLESNENVKPLDQYIAKKTTKPTKYCPKRRQSTQQVPAPESAHARKPATREEDDSRLKKFLDERPHFRVVRLPEETESEDMRGLRAFRRRDYLAAQEAEKNGGFIEEPKPKKKRGTRFPKTF</sequence>
<organism evidence="3">
    <name type="scientific">Caenorhabditis brenneri</name>
    <name type="common">Nematode worm</name>
    <dbReference type="NCBI Taxonomy" id="135651"/>
    <lineage>
        <taxon>Eukaryota</taxon>
        <taxon>Metazoa</taxon>
        <taxon>Ecdysozoa</taxon>
        <taxon>Nematoda</taxon>
        <taxon>Chromadorea</taxon>
        <taxon>Rhabditida</taxon>
        <taxon>Rhabditina</taxon>
        <taxon>Rhabditomorpha</taxon>
        <taxon>Rhabditoidea</taxon>
        <taxon>Rhabditidae</taxon>
        <taxon>Peloderinae</taxon>
        <taxon>Caenorhabditis</taxon>
    </lineage>
</organism>
<dbReference type="HOGENOM" id="CLU_1670895_0_0_1"/>
<evidence type="ECO:0000313" key="2">
    <source>
        <dbReference type="EMBL" id="EGT34850.1"/>
    </source>
</evidence>
<feature type="compositionally biased region" description="Basic residues" evidence="1">
    <location>
        <begin position="54"/>
        <end position="67"/>
    </location>
</feature>
<dbReference type="InParanoid" id="G0ML39"/>
<dbReference type="AlphaFoldDB" id="G0ML39"/>
<dbReference type="Proteomes" id="UP000008068">
    <property type="component" value="Unassembled WGS sequence"/>
</dbReference>
<accession>G0ML39</accession>
<feature type="compositionally biased region" description="Basic and acidic residues" evidence="1">
    <location>
        <begin position="84"/>
        <end position="95"/>
    </location>
</feature>
<feature type="compositionally biased region" description="Polar residues" evidence="1">
    <location>
        <begin position="30"/>
        <end position="43"/>
    </location>
</feature>
<protein>
    <submittedName>
        <fullName evidence="2">Uncharacterized protein</fullName>
    </submittedName>
</protein>
<feature type="region of interest" description="Disordered" evidence="1">
    <location>
        <begin position="25"/>
        <end position="95"/>
    </location>
</feature>
<feature type="region of interest" description="Disordered" evidence="1">
    <location>
        <begin position="135"/>
        <end position="158"/>
    </location>
</feature>
<dbReference type="EMBL" id="GL379799">
    <property type="protein sequence ID" value="EGT34850.1"/>
    <property type="molecule type" value="Genomic_DNA"/>
</dbReference>
<proteinExistence type="predicted"/>
<evidence type="ECO:0000256" key="1">
    <source>
        <dbReference type="SAM" id="MobiDB-lite"/>
    </source>
</evidence>
<keyword evidence="3" id="KW-1185">Reference proteome</keyword>